<accession>A0ACC1QQH9</accession>
<organism evidence="1 2">
    <name type="scientific">Lecanicillium saksenae</name>
    <dbReference type="NCBI Taxonomy" id="468837"/>
    <lineage>
        <taxon>Eukaryota</taxon>
        <taxon>Fungi</taxon>
        <taxon>Dikarya</taxon>
        <taxon>Ascomycota</taxon>
        <taxon>Pezizomycotina</taxon>
        <taxon>Sordariomycetes</taxon>
        <taxon>Hypocreomycetidae</taxon>
        <taxon>Hypocreales</taxon>
        <taxon>Cordycipitaceae</taxon>
        <taxon>Lecanicillium</taxon>
    </lineage>
</organism>
<comment type="caution">
    <text evidence="1">The sequence shown here is derived from an EMBL/GenBank/DDBJ whole genome shotgun (WGS) entry which is preliminary data.</text>
</comment>
<evidence type="ECO:0000313" key="1">
    <source>
        <dbReference type="EMBL" id="KAJ3486920.1"/>
    </source>
</evidence>
<name>A0ACC1QQH9_9HYPO</name>
<sequence length="348" mass="38915">MDMSPDFKILLENGVGDGTVDAMVTLLVALAPNISSLDLDQLFALEMPLLGDFFKQNLCASPPTQNAGQPFSRLQKVGVLRDRAYMSRENGLNAMDRLAFFYLPAIKSLSISIDDPDNFAWPGPPPTVSTLTSLQLDKIREPNLGPILEATPNLKQLNWTWLYGSCADKRYGATLNLDTLMAAMQPLSHSLCELVLDGNHALTFKEIRPPVLDIRGSLTGLMGFVSLRKLVLPWVFCMDTSSSKGPSMLDQLPCNLETLVLTDGFRENKWMKWDDHIWGSSHDNDRCALARALVRTLQQKTRDVAPQLRRVALAWTPKISERTEDILDGIEHIREDTGVEIVWQTSYD</sequence>
<evidence type="ECO:0000313" key="2">
    <source>
        <dbReference type="Proteomes" id="UP001148737"/>
    </source>
</evidence>
<keyword evidence="2" id="KW-1185">Reference proteome</keyword>
<dbReference type="Proteomes" id="UP001148737">
    <property type="component" value="Unassembled WGS sequence"/>
</dbReference>
<gene>
    <name evidence="1" type="ORF">NLG97_g6522</name>
</gene>
<protein>
    <submittedName>
        <fullName evidence="1">Uncharacterized protein</fullName>
    </submittedName>
</protein>
<reference evidence="1" key="1">
    <citation type="submission" date="2022-07" db="EMBL/GenBank/DDBJ databases">
        <title>Genome Sequence of Lecanicillium saksenae.</title>
        <authorList>
            <person name="Buettner E."/>
        </authorList>
    </citation>
    <scope>NUCLEOTIDE SEQUENCE</scope>
    <source>
        <strain evidence="1">VT-O1</strain>
    </source>
</reference>
<proteinExistence type="predicted"/>
<dbReference type="EMBL" id="JANAKD010000871">
    <property type="protein sequence ID" value="KAJ3486920.1"/>
    <property type="molecule type" value="Genomic_DNA"/>
</dbReference>